<comment type="caution">
    <text evidence="2">The sequence shown here is derived from an EMBL/GenBank/DDBJ whole genome shotgun (WGS) entry which is preliminary data.</text>
</comment>
<dbReference type="InterPro" id="IPR025665">
    <property type="entry name" value="Beta-barrel_OMP_2"/>
</dbReference>
<dbReference type="AlphaFoldDB" id="A0A9W6B466"/>
<dbReference type="Proteomes" id="UP001143545">
    <property type="component" value="Unassembled WGS sequence"/>
</dbReference>
<name>A0A9W6B466_9FLAO</name>
<gene>
    <name evidence="2" type="ORF">NBRC110019_00080</name>
</gene>
<sequence>MRNIVFTLWVGVLGVVAVNAQASVIDSLHYKYVDDTYYEDQFYAGMVYNVLYNGPENLSQNNFSNGFLVGFIKDMPINKQRNKAIGLGVGYNNMSFYFNMRAAKSNGIITYDYIDSNTSYKRSKIETHAIEIPLEYRWRTSTATSTKFWRVYTGVRVSYAFSRISKYISETEKDVFENTDIKPLQCSGYISIGYNTWNLYGSFAFTKLFEDGAKIESTGEPLDMSYLSAGLMFYIL</sequence>
<proteinExistence type="predicted"/>
<feature type="domain" description="Outer membrane protein beta-barrel" evidence="1">
    <location>
        <begin position="37"/>
        <end position="209"/>
    </location>
</feature>
<evidence type="ECO:0000313" key="2">
    <source>
        <dbReference type="EMBL" id="GLB50969.1"/>
    </source>
</evidence>
<evidence type="ECO:0000259" key="1">
    <source>
        <dbReference type="Pfam" id="PF13568"/>
    </source>
</evidence>
<dbReference type="Pfam" id="PF13568">
    <property type="entry name" value="OMP_b-brl_2"/>
    <property type="match status" value="1"/>
</dbReference>
<protein>
    <recommendedName>
        <fullName evidence="1">Outer membrane protein beta-barrel domain-containing protein</fullName>
    </recommendedName>
</protein>
<accession>A0A9W6B466</accession>
<keyword evidence="3" id="KW-1185">Reference proteome</keyword>
<organism evidence="2 3">
    <name type="scientific">Neptunitalea chrysea</name>
    <dbReference type="NCBI Taxonomy" id="1647581"/>
    <lineage>
        <taxon>Bacteria</taxon>
        <taxon>Pseudomonadati</taxon>
        <taxon>Bacteroidota</taxon>
        <taxon>Flavobacteriia</taxon>
        <taxon>Flavobacteriales</taxon>
        <taxon>Flavobacteriaceae</taxon>
        <taxon>Neptunitalea</taxon>
    </lineage>
</organism>
<evidence type="ECO:0000313" key="3">
    <source>
        <dbReference type="Proteomes" id="UP001143545"/>
    </source>
</evidence>
<dbReference type="EMBL" id="BRVP01000001">
    <property type="protein sequence ID" value="GLB50969.1"/>
    <property type="molecule type" value="Genomic_DNA"/>
</dbReference>
<dbReference type="RefSeq" id="WP_281751035.1">
    <property type="nucleotide sequence ID" value="NZ_BRVP01000001.1"/>
</dbReference>
<reference evidence="2" key="1">
    <citation type="submission" date="2022-07" db="EMBL/GenBank/DDBJ databases">
        <title>Taxonomy of Novel Oxalotrophic and Methylotrophic Bacteria.</title>
        <authorList>
            <person name="Sahin N."/>
            <person name="Tani A."/>
        </authorList>
    </citation>
    <scope>NUCLEOTIDE SEQUENCE</scope>
    <source>
        <strain evidence="2">AM327</strain>
    </source>
</reference>